<dbReference type="InterPro" id="IPR011701">
    <property type="entry name" value="MFS"/>
</dbReference>
<feature type="transmembrane region" description="Helical" evidence="4">
    <location>
        <begin position="362"/>
        <end position="381"/>
    </location>
</feature>
<feature type="transmembrane region" description="Helical" evidence="4">
    <location>
        <begin position="223"/>
        <end position="242"/>
    </location>
</feature>
<dbReference type="Gene3D" id="1.20.1250.20">
    <property type="entry name" value="MFS general substrate transporter like domains"/>
    <property type="match status" value="1"/>
</dbReference>
<feature type="transmembrane region" description="Helical" evidence="4">
    <location>
        <begin position="297"/>
        <end position="324"/>
    </location>
</feature>
<feature type="transmembrane region" description="Helical" evidence="4">
    <location>
        <begin position="17"/>
        <end position="35"/>
    </location>
</feature>
<keyword evidence="2 4" id="KW-1133">Transmembrane helix</keyword>
<feature type="transmembrane region" description="Helical" evidence="4">
    <location>
        <begin position="177"/>
        <end position="202"/>
    </location>
</feature>
<feature type="transmembrane region" description="Helical" evidence="4">
    <location>
        <begin position="274"/>
        <end position="291"/>
    </location>
</feature>
<feature type="transmembrane region" description="Helical" evidence="4">
    <location>
        <begin position="336"/>
        <end position="356"/>
    </location>
</feature>
<gene>
    <name evidence="5" type="ORF">SAMN05216462_1916</name>
</gene>
<proteinExistence type="predicted"/>
<reference evidence="5 6" key="1">
    <citation type="submission" date="2016-10" db="EMBL/GenBank/DDBJ databases">
        <authorList>
            <person name="de Groot N.N."/>
        </authorList>
    </citation>
    <scope>NUCLEOTIDE SEQUENCE [LARGE SCALE GENOMIC DNA]</scope>
    <source>
        <strain evidence="5 6">D31d</strain>
    </source>
</reference>
<dbReference type="PANTHER" id="PTHR23531:SF1">
    <property type="entry name" value="QUINOLENE RESISTANCE PROTEIN NORA"/>
    <property type="match status" value="1"/>
</dbReference>
<dbReference type="PANTHER" id="PTHR23531">
    <property type="entry name" value="QUINOLENE RESISTANCE PROTEIN NORA"/>
    <property type="match status" value="1"/>
</dbReference>
<evidence type="ECO:0000313" key="6">
    <source>
        <dbReference type="Proteomes" id="UP000182257"/>
    </source>
</evidence>
<feature type="transmembrane region" description="Helical" evidence="4">
    <location>
        <begin position="153"/>
        <end position="171"/>
    </location>
</feature>
<sequence length="391" mass="43314">MNSQSTPVHIRLWHKDFWLMAIANFLLAMTVYMLVPTMPRWLMDAQQFSAQDAGIAMAAFGVGLFALGAFISYMVQHYRRNLVCIFAVLVEALLITALYYIDGLHMRVAYPMVVFVQRFAQGAVFGLAQMVLTSTLIIDTSESFQRTEANHSAAWFSRFALSMGPMAGLLIGRIAGFHYVLLATMACAMAVVVLVLLVNFPFRAPQDDIPTVSLDRFFLPHGFPLFVNLQLVTLAVGIILSVVLIEQFYSMMMVGFAVAILSQRFVFKNAELKSEVVTGLILMGVALLMMITRHLPIVMYAAPLFIGMGVGLIGSRFLLFFIKLSRHCQRGTSQSTFLLGWESGIAWGVGAGVAIFQGNVTAALIAALVLVIAALVMYHFTHNWFTNNKNR</sequence>
<dbReference type="OrthoDB" id="1067151at2"/>
<keyword evidence="3 4" id="KW-0472">Membrane</keyword>
<evidence type="ECO:0000256" key="1">
    <source>
        <dbReference type="ARBA" id="ARBA00022692"/>
    </source>
</evidence>
<feature type="transmembrane region" description="Helical" evidence="4">
    <location>
        <begin position="55"/>
        <end position="75"/>
    </location>
</feature>
<name>A0A1H4CDZ5_XYLRU</name>
<dbReference type="GO" id="GO:0022857">
    <property type="term" value="F:transmembrane transporter activity"/>
    <property type="evidence" value="ECO:0007669"/>
    <property type="project" value="InterPro"/>
</dbReference>
<evidence type="ECO:0000313" key="5">
    <source>
        <dbReference type="EMBL" id="SEA58558.1"/>
    </source>
</evidence>
<feature type="transmembrane region" description="Helical" evidence="4">
    <location>
        <begin position="121"/>
        <end position="141"/>
    </location>
</feature>
<dbReference type="RefSeq" id="WP_074761291.1">
    <property type="nucleotide sequence ID" value="NZ_FNRF01000003.1"/>
</dbReference>
<dbReference type="AlphaFoldDB" id="A0A1H4CDZ5"/>
<evidence type="ECO:0000256" key="3">
    <source>
        <dbReference type="ARBA" id="ARBA00023136"/>
    </source>
</evidence>
<dbReference type="InterPro" id="IPR036259">
    <property type="entry name" value="MFS_trans_sf"/>
</dbReference>
<accession>A0A1H4CDZ5</accession>
<organism evidence="5 6">
    <name type="scientific">Xylanibacter ruminicola</name>
    <name type="common">Prevotella ruminicola</name>
    <dbReference type="NCBI Taxonomy" id="839"/>
    <lineage>
        <taxon>Bacteria</taxon>
        <taxon>Pseudomonadati</taxon>
        <taxon>Bacteroidota</taxon>
        <taxon>Bacteroidia</taxon>
        <taxon>Bacteroidales</taxon>
        <taxon>Prevotellaceae</taxon>
        <taxon>Xylanibacter</taxon>
    </lineage>
</organism>
<evidence type="ECO:0000256" key="4">
    <source>
        <dbReference type="SAM" id="Phobius"/>
    </source>
</evidence>
<dbReference type="SUPFAM" id="SSF103473">
    <property type="entry name" value="MFS general substrate transporter"/>
    <property type="match status" value="1"/>
</dbReference>
<protein>
    <submittedName>
        <fullName evidence="5">Major Facilitator Superfamily protein</fullName>
    </submittedName>
</protein>
<evidence type="ECO:0000256" key="2">
    <source>
        <dbReference type="ARBA" id="ARBA00022989"/>
    </source>
</evidence>
<keyword evidence="1 4" id="KW-0812">Transmembrane</keyword>
<dbReference type="InterPro" id="IPR052714">
    <property type="entry name" value="MFS_Exporter"/>
</dbReference>
<dbReference type="EMBL" id="FNRF01000003">
    <property type="protein sequence ID" value="SEA58558.1"/>
    <property type="molecule type" value="Genomic_DNA"/>
</dbReference>
<feature type="transmembrane region" description="Helical" evidence="4">
    <location>
        <begin position="248"/>
        <end position="267"/>
    </location>
</feature>
<dbReference type="Proteomes" id="UP000182257">
    <property type="component" value="Unassembled WGS sequence"/>
</dbReference>
<dbReference type="Pfam" id="PF07690">
    <property type="entry name" value="MFS_1"/>
    <property type="match status" value="1"/>
</dbReference>
<feature type="transmembrane region" description="Helical" evidence="4">
    <location>
        <begin position="82"/>
        <end position="101"/>
    </location>
</feature>